<reference evidence="1" key="2">
    <citation type="journal article" date="2015" name="Data Brief">
        <title>Shoot transcriptome of the giant reed, Arundo donax.</title>
        <authorList>
            <person name="Barrero R.A."/>
            <person name="Guerrero F.D."/>
            <person name="Moolhuijzen P."/>
            <person name="Goolsby J.A."/>
            <person name="Tidwell J."/>
            <person name="Bellgard S.E."/>
            <person name="Bellgard M.I."/>
        </authorList>
    </citation>
    <scope>NUCLEOTIDE SEQUENCE</scope>
    <source>
        <tissue evidence="1">Shoot tissue taken approximately 20 cm above the soil surface</tissue>
    </source>
</reference>
<dbReference type="AlphaFoldDB" id="A0A0A9BJH9"/>
<evidence type="ECO:0000313" key="1">
    <source>
        <dbReference type="EMBL" id="JAD62313.1"/>
    </source>
</evidence>
<name>A0A0A9BJH9_ARUDO</name>
<protein>
    <submittedName>
        <fullName evidence="1">Uncharacterized protein</fullName>
    </submittedName>
</protein>
<sequence length="33" mass="4023">MPADMHYPHALKLMSHFRARRYLNCYLNCRISL</sequence>
<proteinExistence type="predicted"/>
<organism evidence="1">
    <name type="scientific">Arundo donax</name>
    <name type="common">Giant reed</name>
    <name type="synonym">Donax arundinaceus</name>
    <dbReference type="NCBI Taxonomy" id="35708"/>
    <lineage>
        <taxon>Eukaryota</taxon>
        <taxon>Viridiplantae</taxon>
        <taxon>Streptophyta</taxon>
        <taxon>Embryophyta</taxon>
        <taxon>Tracheophyta</taxon>
        <taxon>Spermatophyta</taxon>
        <taxon>Magnoliopsida</taxon>
        <taxon>Liliopsida</taxon>
        <taxon>Poales</taxon>
        <taxon>Poaceae</taxon>
        <taxon>PACMAD clade</taxon>
        <taxon>Arundinoideae</taxon>
        <taxon>Arundineae</taxon>
        <taxon>Arundo</taxon>
    </lineage>
</organism>
<reference evidence="1" key="1">
    <citation type="submission" date="2014-09" db="EMBL/GenBank/DDBJ databases">
        <authorList>
            <person name="Magalhaes I.L.F."/>
            <person name="Oliveira U."/>
            <person name="Santos F.R."/>
            <person name="Vidigal T.H.D.A."/>
            <person name="Brescovit A.D."/>
            <person name="Santos A.J."/>
        </authorList>
    </citation>
    <scope>NUCLEOTIDE SEQUENCE</scope>
    <source>
        <tissue evidence="1">Shoot tissue taken approximately 20 cm above the soil surface</tissue>
    </source>
</reference>
<dbReference type="EMBL" id="GBRH01235582">
    <property type="protein sequence ID" value="JAD62313.1"/>
    <property type="molecule type" value="Transcribed_RNA"/>
</dbReference>
<accession>A0A0A9BJH9</accession>